<dbReference type="RefSeq" id="WP_199383196.1">
    <property type="nucleotide sequence ID" value="NZ_JAEMHM010000004.1"/>
</dbReference>
<reference evidence="6" key="1">
    <citation type="submission" date="2020-12" db="EMBL/GenBank/DDBJ databases">
        <title>Geomonas sp. Red875, isolated from river sediment.</title>
        <authorList>
            <person name="Xu Z."/>
            <person name="Zhang Z."/>
            <person name="Masuda Y."/>
            <person name="Itoh H."/>
            <person name="Senoo K."/>
        </authorList>
    </citation>
    <scope>NUCLEOTIDE SEQUENCE</scope>
    <source>
        <strain evidence="6">Red875</strain>
    </source>
</reference>
<organism evidence="6 7">
    <name type="scientific">Geomesophilobacter sediminis</name>
    <dbReference type="NCBI Taxonomy" id="2798584"/>
    <lineage>
        <taxon>Bacteria</taxon>
        <taxon>Pseudomonadati</taxon>
        <taxon>Thermodesulfobacteriota</taxon>
        <taxon>Desulfuromonadia</taxon>
        <taxon>Geobacterales</taxon>
        <taxon>Geobacteraceae</taxon>
        <taxon>Geomesophilobacter</taxon>
    </lineage>
</organism>
<comment type="subcellular location">
    <subcellularLocation>
        <location evidence="5">Cell membrane</location>
        <topology evidence="5">Multi-pass membrane protein</topology>
    </subcellularLocation>
    <subcellularLocation>
        <location evidence="1">Membrane</location>
        <topology evidence="1">Multi-pass membrane protein</topology>
    </subcellularLocation>
</comment>
<keyword evidence="7" id="KW-1185">Reference proteome</keyword>
<feature type="transmembrane region" description="Helical" evidence="5">
    <location>
        <begin position="107"/>
        <end position="125"/>
    </location>
</feature>
<dbReference type="GO" id="GO:0005886">
    <property type="term" value="C:plasma membrane"/>
    <property type="evidence" value="ECO:0007669"/>
    <property type="project" value="UniProtKB-SubCell"/>
</dbReference>
<accession>A0A8J7J176</accession>
<keyword evidence="4 5" id="KW-0472">Membrane</keyword>
<dbReference type="Pfam" id="PF01925">
    <property type="entry name" value="TauE"/>
    <property type="match status" value="1"/>
</dbReference>
<gene>
    <name evidence="6" type="ORF">JFN93_06560</name>
</gene>
<feature type="transmembrane region" description="Helical" evidence="5">
    <location>
        <begin position="240"/>
        <end position="259"/>
    </location>
</feature>
<evidence type="ECO:0000256" key="5">
    <source>
        <dbReference type="RuleBase" id="RU363041"/>
    </source>
</evidence>
<dbReference type="PANTHER" id="PTHR43701">
    <property type="entry name" value="MEMBRANE TRANSPORTER PROTEIN MJ0441-RELATED"/>
    <property type="match status" value="1"/>
</dbReference>
<dbReference type="InterPro" id="IPR002781">
    <property type="entry name" value="TM_pro_TauE-like"/>
</dbReference>
<dbReference type="Proteomes" id="UP000636888">
    <property type="component" value="Unassembled WGS sequence"/>
</dbReference>
<feature type="transmembrane region" description="Helical" evidence="5">
    <location>
        <begin position="181"/>
        <end position="202"/>
    </location>
</feature>
<evidence type="ECO:0000256" key="1">
    <source>
        <dbReference type="ARBA" id="ARBA00004141"/>
    </source>
</evidence>
<dbReference type="InterPro" id="IPR051598">
    <property type="entry name" value="TSUP/Inactive_protease-like"/>
</dbReference>
<feature type="transmembrane region" description="Helical" evidence="5">
    <location>
        <begin position="47"/>
        <end position="68"/>
    </location>
</feature>
<proteinExistence type="inferred from homology"/>
<feature type="transmembrane region" description="Helical" evidence="5">
    <location>
        <begin position="208"/>
        <end position="228"/>
    </location>
</feature>
<keyword evidence="2 5" id="KW-0812">Transmembrane</keyword>
<name>A0A8J7J176_9BACT</name>
<evidence type="ECO:0000256" key="3">
    <source>
        <dbReference type="ARBA" id="ARBA00022989"/>
    </source>
</evidence>
<dbReference type="PANTHER" id="PTHR43701:SF2">
    <property type="entry name" value="MEMBRANE TRANSPORTER PROTEIN YJNA-RELATED"/>
    <property type="match status" value="1"/>
</dbReference>
<sequence length="263" mass="26290">MTGLIETAALFVLGMGGGMLSGLLGIGGGIVMLPLLVTVPPLAGVSIALRAAVGITMLQSLVGSASALLMHRKNRTLDPLLTLVVGGCAAVASLGGSVVSSGMSERSLAELFAALAIGSLVLLLLPEPRPFEVAAPRLAGYPVAGLVGGGVGFFAGIVGQGGGFLLLPLMVRVFRVPLRTAIGSTCGVAFLSALTGFLGKWGTGQVPLGWAVAVSCGALVGGVLGGMLNRRMSTQFLENSLLLVVVMSAGRLLMLAVGGNSLQ</sequence>
<evidence type="ECO:0000313" key="7">
    <source>
        <dbReference type="Proteomes" id="UP000636888"/>
    </source>
</evidence>
<evidence type="ECO:0000256" key="4">
    <source>
        <dbReference type="ARBA" id="ARBA00023136"/>
    </source>
</evidence>
<feature type="transmembrane region" description="Helical" evidence="5">
    <location>
        <begin position="12"/>
        <end position="35"/>
    </location>
</feature>
<dbReference type="AlphaFoldDB" id="A0A8J7J176"/>
<keyword evidence="5" id="KW-1003">Cell membrane</keyword>
<evidence type="ECO:0000256" key="2">
    <source>
        <dbReference type="ARBA" id="ARBA00022692"/>
    </source>
</evidence>
<feature type="transmembrane region" description="Helical" evidence="5">
    <location>
        <begin position="80"/>
        <end position="100"/>
    </location>
</feature>
<keyword evidence="3 5" id="KW-1133">Transmembrane helix</keyword>
<evidence type="ECO:0000313" key="6">
    <source>
        <dbReference type="EMBL" id="MBJ6724363.1"/>
    </source>
</evidence>
<dbReference type="EMBL" id="JAEMHM010000004">
    <property type="protein sequence ID" value="MBJ6724363.1"/>
    <property type="molecule type" value="Genomic_DNA"/>
</dbReference>
<comment type="similarity">
    <text evidence="5">Belongs to the 4-toluene sulfonate uptake permease (TSUP) (TC 2.A.102) family.</text>
</comment>
<comment type="caution">
    <text evidence="6">The sequence shown here is derived from an EMBL/GenBank/DDBJ whole genome shotgun (WGS) entry which is preliminary data.</text>
</comment>
<protein>
    <recommendedName>
        <fullName evidence="5">Probable membrane transporter protein</fullName>
    </recommendedName>
</protein>
<feature type="transmembrane region" description="Helical" evidence="5">
    <location>
        <begin position="145"/>
        <end position="169"/>
    </location>
</feature>